<accession>A0A150LDJ8</accession>
<comment type="caution">
    <text evidence="2">The sequence shown here is derived from an EMBL/GenBank/DDBJ whole genome shotgun (WGS) entry which is preliminary data.</text>
</comment>
<sequence length="137" mass="16704">MKRKEEGCPMFPNGYYLPQDVSGFYFYDPQASAYPEYPADHFQPDIRQQQPLERRVERMEREHGRMAQEVTRQNNEIRRLTQEVRRLNDEIGRINQEIRRINEVNQLQTRRLMRLNQRLRAVENRFNFPFVPTEDGF</sequence>
<dbReference type="EMBL" id="LQYT01000119">
    <property type="protein sequence ID" value="KYD10315.1"/>
    <property type="molecule type" value="Genomic_DNA"/>
</dbReference>
<dbReference type="Proteomes" id="UP000075683">
    <property type="component" value="Unassembled WGS sequence"/>
</dbReference>
<dbReference type="AlphaFoldDB" id="A0A150LDJ8"/>
<evidence type="ECO:0000256" key="1">
    <source>
        <dbReference type="SAM" id="Coils"/>
    </source>
</evidence>
<dbReference type="STRING" id="301148.B4135_3490"/>
<feature type="coiled-coil region" evidence="1">
    <location>
        <begin position="56"/>
        <end position="125"/>
    </location>
</feature>
<gene>
    <name evidence="2" type="ORF">B4135_3490</name>
</gene>
<keyword evidence="1" id="KW-0175">Coiled coil</keyword>
<dbReference type="Gene3D" id="1.20.5.300">
    <property type="match status" value="1"/>
</dbReference>
<evidence type="ECO:0000313" key="2">
    <source>
        <dbReference type="EMBL" id="KYD10315.1"/>
    </source>
</evidence>
<proteinExistence type="predicted"/>
<dbReference type="RefSeq" id="WP_235597236.1">
    <property type="nucleotide sequence ID" value="NZ_JBAIZG010000008.1"/>
</dbReference>
<evidence type="ECO:0000313" key="3">
    <source>
        <dbReference type="Proteomes" id="UP000075683"/>
    </source>
</evidence>
<organism evidence="2 3">
    <name type="scientific">Caldibacillus debilis</name>
    <dbReference type="NCBI Taxonomy" id="301148"/>
    <lineage>
        <taxon>Bacteria</taxon>
        <taxon>Bacillati</taxon>
        <taxon>Bacillota</taxon>
        <taxon>Bacilli</taxon>
        <taxon>Bacillales</taxon>
        <taxon>Bacillaceae</taxon>
        <taxon>Caldibacillus</taxon>
    </lineage>
</organism>
<reference evidence="2 3" key="1">
    <citation type="submission" date="2016-01" db="EMBL/GenBank/DDBJ databases">
        <title>Draft Genome Sequences of Seven Thermophilic Sporeformers Isolated from Foods.</title>
        <authorList>
            <person name="Berendsen E.M."/>
            <person name="Wells-Bennik M.H."/>
            <person name="Krawcyk A.O."/>
            <person name="De Jong A."/>
            <person name="Holsappel S."/>
            <person name="Eijlander R.T."/>
            <person name="Kuipers O.P."/>
        </authorList>
    </citation>
    <scope>NUCLEOTIDE SEQUENCE [LARGE SCALE GENOMIC DNA]</scope>
    <source>
        <strain evidence="2 3">B4135</strain>
    </source>
</reference>
<protein>
    <submittedName>
        <fullName evidence="2">Uncharacterized protein</fullName>
    </submittedName>
</protein>
<name>A0A150LDJ8_9BACI</name>